<proteinExistence type="inferred from homology"/>
<feature type="binding site" evidence="9">
    <location>
        <begin position="154"/>
        <end position="156"/>
    </location>
    <ligand>
        <name>ATP</name>
        <dbReference type="ChEBI" id="CHEBI:30616"/>
        <note>ligand shared between dimeric partners</note>
    </ligand>
</feature>
<keyword evidence="6 9" id="KW-0067">ATP-binding</keyword>
<comment type="function">
    <text evidence="9">Synthesizes selenophosphate from selenide and ATP.</text>
</comment>
<keyword evidence="3 9" id="KW-0479">Metal-binding</keyword>
<dbReference type="SUPFAM" id="SSF56042">
    <property type="entry name" value="PurM C-terminal domain-like"/>
    <property type="match status" value="1"/>
</dbReference>
<dbReference type="GO" id="GO:0004756">
    <property type="term" value="F:selenide, water dikinase activity"/>
    <property type="evidence" value="ECO:0007669"/>
    <property type="project" value="UniProtKB-UniRule"/>
</dbReference>
<evidence type="ECO:0000313" key="12">
    <source>
        <dbReference type="EMBL" id="NMF24911.1"/>
    </source>
</evidence>
<dbReference type="PANTHER" id="PTHR10256">
    <property type="entry name" value="SELENIDE, WATER DIKINASE"/>
    <property type="match status" value="1"/>
</dbReference>
<dbReference type="PIRSF" id="PIRSF036407">
    <property type="entry name" value="Selenphspht_syn"/>
    <property type="match status" value="1"/>
</dbReference>
<dbReference type="InterPro" id="IPR023061">
    <property type="entry name" value="SelD_I"/>
</dbReference>
<protein>
    <recommendedName>
        <fullName evidence="9">Selenide, water dikinase</fullName>
        <ecNumber evidence="9">2.7.9.3</ecNumber>
    </recommendedName>
    <alternativeName>
        <fullName evidence="9">Selenium donor protein</fullName>
    </alternativeName>
    <alternativeName>
        <fullName evidence="9">Selenophosphate synthase</fullName>
    </alternativeName>
</protein>
<dbReference type="EMBL" id="JABAGR010000001">
    <property type="protein sequence ID" value="NMF24911.1"/>
    <property type="molecule type" value="Genomic_DNA"/>
</dbReference>
<dbReference type="GO" id="GO:0000287">
    <property type="term" value="F:magnesium ion binding"/>
    <property type="evidence" value="ECO:0007669"/>
    <property type="project" value="UniProtKB-UniRule"/>
</dbReference>
<keyword evidence="7 9" id="KW-0460">Magnesium</keyword>
<dbReference type="CDD" id="cd02195">
    <property type="entry name" value="SelD"/>
    <property type="match status" value="1"/>
</dbReference>
<evidence type="ECO:0000256" key="7">
    <source>
        <dbReference type="ARBA" id="ARBA00022842"/>
    </source>
</evidence>
<keyword evidence="5 9" id="KW-0418">Kinase</keyword>
<feature type="binding site" evidence="9">
    <location>
        <position position="67"/>
    </location>
    <ligand>
        <name>Mg(2+)</name>
        <dbReference type="ChEBI" id="CHEBI:18420"/>
    </ligand>
</feature>
<feature type="binding site" description="in other chain" evidence="9">
    <location>
        <begin position="64"/>
        <end position="66"/>
    </location>
    <ligand>
        <name>ATP</name>
        <dbReference type="ChEBI" id="CHEBI:30616"/>
        <note>ligand shared between dimeric partners</note>
    </ligand>
</feature>
<comment type="catalytic activity">
    <reaction evidence="9">
        <text>hydrogenselenide + ATP + H2O = selenophosphate + AMP + phosphate + 2 H(+)</text>
        <dbReference type="Rhea" id="RHEA:18737"/>
        <dbReference type="ChEBI" id="CHEBI:15377"/>
        <dbReference type="ChEBI" id="CHEBI:15378"/>
        <dbReference type="ChEBI" id="CHEBI:16144"/>
        <dbReference type="ChEBI" id="CHEBI:29317"/>
        <dbReference type="ChEBI" id="CHEBI:30616"/>
        <dbReference type="ChEBI" id="CHEBI:43474"/>
        <dbReference type="ChEBI" id="CHEBI:456215"/>
        <dbReference type="EC" id="2.7.9.3"/>
    </reaction>
</comment>
<dbReference type="PANTHER" id="PTHR10256:SF0">
    <property type="entry name" value="INACTIVE SELENIDE, WATER DIKINASE-LIKE PROTEIN-RELATED"/>
    <property type="match status" value="1"/>
</dbReference>
<comment type="caution">
    <text evidence="12">The sequence shown here is derived from an EMBL/GenBank/DDBJ whole genome shotgun (WGS) entry which is preliminary data.</text>
</comment>
<accession>A0A7X9XZ15</accession>
<dbReference type="Gene3D" id="3.90.650.10">
    <property type="entry name" value="PurM-like C-terminal domain"/>
    <property type="match status" value="1"/>
</dbReference>
<comment type="cofactor">
    <cofactor evidence="9">
        <name>Mg(2+)</name>
        <dbReference type="ChEBI" id="CHEBI:18420"/>
    </cofactor>
    <text evidence="9">Binds 1 Mg(2+) ion per monomer.</text>
</comment>
<evidence type="ECO:0000313" key="13">
    <source>
        <dbReference type="Proteomes" id="UP000565613"/>
    </source>
</evidence>
<dbReference type="InterPro" id="IPR016188">
    <property type="entry name" value="PurM-like_N"/>
</dbReference>
<dbReference type="GO" id="GO:0005524">
    <property type="term" value="F:ATP binding"/>
    <property type="evidence" value="ECO:0007669"/>
    <property type="project" value="UniProtKB-UniRule"/>
</dbReference>
<dbReference type="Gene3D" id="3.30.1330.10">
    <property type="entry name" value="PurM-like, N-terminal domain"/>
    <property type="match status" value="1"/>
</dbReference>
<evidence type="ECO:0000256" key="2">
    <source>
        <dbReference type="ARBA" id="ARBA00022679"/>
    </source>
</evidence>
<dbReference type="NCBIfam" id="TIGR00476">
    <property type="entry name" value="selD"/>
    <property type="match status" value="1"/>
</dbReference>
<feature type="binding site" description="in other chain" evidence="9">
    <location>
        <position position="84"/>
    </location>
    <ligand>
        <name>ATP</name>
        <dbReference type="ChEBI" id="CHEBI:30616"/>
        <note>ligand shared between dimeric partners</note>
    </ligand>
</feature>
<evidence type="ECO:0000259" key="10">
    <source>
        <dbReference type="Pfam" id="PF00586"/>
    </source>
</evidence>
<dbReference type="InterPro" id="IPR010918">
    <property type="entry name" value="PurM-like_C_dom"/>
</dbReference>
<dbReference type="NCBIfam" id="NF002098">
    <property type="entry name" value="PRK00943.1"/>
    <property type="match status" value="1"/>
</dbReference>
<evidence type="ECO:0000256" key="3">
    <source>
        <dbReference type="ARBA" id="ARBA00022723"/>
    </source>
</evidence>
<dbReference type="InterPro" id="IPR036676">
    <property type="entry name" value="PurM-like_C_sf"/>
</dbReference>
<feature type="domain" description="PurM-like C-terminal" evidence="11">
    <location>
        <begin position="184"/>
        <end position="358"/>
    </location>
</feature>
<evidence type="ECO:0000259" key="11">
    <source>
        <dbReference type="Pfam" id="PF02769"/>
    </source>
</evidence>
<dbReference type="Proteomes" id="UP000565613">
    <property type="component" value="Unassembled WGS sequence"/>
</dbReference>
<evidence type="ECO:0000256" key="8">
    <source>
        <dbReference type="ARBA" id="ARBA00023266"/>
    </source>
</evidence>
<dbReference type="RefSeq" id="WP_170103017.1">
    <property type="nucleotide sequence ID" value="NZ_JABAGR010000001.1"/>
</dbReference>
<dbReference type="Pfam" id="PF02769">
    <property type="entry name" value="AIRS_C"/>
    <property type="match status" value="1"/>
</dbReference>
<dbReference type="InterPro" id="IPR004536">
    <property type="entry name" value="SPS/SelD"/>
</dbReference>
<dbReference type="AlphaFoldDB" id="A0A7X9XZ15"/>
<dbReference type="Pfam" id="PF00586">
    <property type="entry name" value="AIRS"/>
    <property type="match status" value="1"/>
</dbReference>
<dbReference type="GO" id="GO:0016260">
    <property type="term" value="P:selenocysteine biosynthetic process"/>
    <property type="evidence" value="ECO:0007669"/>
    <property type="project" value="InterPro"/>
</dbReference>
<feature type="binding site" evidence="9">
    <location>
        <position position="107"/>
    </location>
    <ligand>
        <name>Mg(2+)</name>
        <dbReference type="ChEBI" id="CHEBI:18420"/>
    </ligand>
</feature>
<dbReference type="FunFam" id="3.30.1330.10:FF:000003">
    <property type="entry name" value="Selenide, water dikinase"/>
    <property type="match status" value="1"/>
</dbReference>
<evidence type="ECO:0000256" key="9">
    <source>
        <dbReference type="HAMAP-Rule" id="MF_00625"/>
    </source>
</evidence>
<evidence type="ECO:0000256" key="4">
    <source>
        <dbReference type="ARBA" id="ARBA00022741"/>
    </source>
</evidence>
<feature type="binding site" description="in other chain" evidence="9">
    <location>
        <position position="107"/>
    </location>
    <ligand>
        <name>ATP</name>
        <dbReference type="ChEBI" id="CHEBI:30616"/>
        <note>ligand shared between dimeric partners</note>
    </ligand>
</feature>
<keyword evidence="8 9" id="KW-0711">Selenium</keyword>
<feature type="active site" evidence="9">
    <location>
        <position position="34"/>
    </location>
</feature>
<evidence type="ECO:0000256" key="6">
    <source>
        <dbReference type="ARBA" id="ARBA00022840"/>
    </source>
</evidence>
<keyword evidence="2 9" id="KW-0808">Transferase</keyword>
<dbReference type="InterPro" id="IPR036921">
    <property type="entry name" value="PurM-like_N_sf"/>
</dbReference>
<feature type="binding site" description="in other chain" evidence="9">
    <location>
        <position position="37"/>
    </location>
    <ligand>
        <name>ATP</name>
        <dbReference type="ChEBI" id="CHEBI:30616"/>
        <note>ligand shared between dimeric partners</note>
    </ligand>
</feature>
<comment type="subunit">
    <text evidence="9">Homodimer.</text>
</comment>
<comment type="similarity">
    <text evidence="1 9">Belongs to the selenophosphate synthase 1 family. Class I subfamily.</text>
</comment>
<evidence type="ECO:0000256" key="5">
    <source>
        <dbReference type="ARBA" id="ARBA00022777"/>
    </source>
</evidence>
<feature type="site" description="Important for catalytic activity" evidence="9">
    <location>
        <position position="37"/>
    </location>
</feature>
<dbReference type="HAMAP" id="MF_00625">
    <property type="entry name" value="SelD"/>
    <property type="match status" value="1"/>
</dbReference>
<dbReference type="SUPFAM" id="SSF55326">
    <property type="entry name" value="PurM N-terminal domain-like"/>
    <property type="match status" value="1"/>
</dbReference>
<keyword evidence="4 9" id="KW-0547">Nucleotide-binding</keyword>
<sequence length="368" mass="37935">MADDAKARQGEKGAAPAPAGEDVKLTKLAECAGCGAKVGAGELARLLSDIRVRRDPNLLVGFDKSDDAAVYRVTDDIALVQTVDFFPPIADDPYTYGAIAAANALSDVYAMGGEPKVALNVMAVPEDMPADVVHQILRGGYEKVYEAGASIVGGHSIYDREPKYGLAVTGFVNPARMLTNSGARPGDALVLTKALGVGVITTAAKAGLAAPADVAAAEAQMMRLNRYARDVMVAHDVHAATDVTGFGLLGHALEMAQGANVSLELDAAAPALLSPRVRELARLGILPAGMYRNRHFAESSVDVGDVPRDVQDLLFCPETSGGLLISVAAADADALLADLLADGRVPDARVVGCVGEAGAAGGARIALR</sequence>
<name>A0A7X9XZ15_9ACTN</name>
<reference evidence="12 13" key="1">
    <citation type="submission" date="2020-04" db="EMBL/GenBank/DDBJ databases">
        <authorList>
            <person name="Hitch T.C.A."/>
            <person name="Wylensek D."/>
            <person name="Clavel T."/>
        </authorList>
    </citation>
    <scope>NUCLEOTIDE SEQUENCE [LARGE SCALE GENOMIC DNA]</scope>
    <source>
        <strain evidence="12 13">105184</strain>
    </source>
</reference>
<evidence type="ECO:0000256" key="1">
    <source>
        <dbReference type="ARBA" id="ARBA00008026"/>
    </source>
</evidence>
<feature type="binding site" evidence="9">
    <location>
        <position position="242"/>
    </location>
    <ligand>
        <name>Mg(2+)</name>
        <dbReference type="ChEBI" id="CHEBI:18420"/>
    </ligand>
</feature>
<organism evidence="12 13">
    <name type="scientific">Parafannyhessea umbonata</name>
    <dbReference type="NCBI Taxonomy" id="604330"/>
    <lineage>
        <taxon>Bacteria</taxon>
        <taxon>Bacillati</taxon>
        <taxon>Actinomycetota</taxon>
        <taxon>Coriobacteriia</taxon>
        <taxon>Coriobacteriales</taxon>
        <taxon>Atopobiaceae</taxon>
        <taxon>Parafannyhessea</taxon>
    </lineage>
</organism>
<gene>
    <name evidence="9 12" type="primary">selD</name>
    <name evidence="12" type="ORF">HF885_00440</name>
</gene>
<dbReference type="EC" id="2.7.9.3" evidence="9"/>
<dbReference type="GO" id="GO:0005737">
    <property type="term" value="C:cytoplasm"/>
    <property type="evidence" value="ECO:0007669"/>
    <property type="project" value="TreeGrafter"/>
</dbReference>
<feature type="domain" description="PurM-like N-terminal" evidence="10">
    <location>
        <begin position="66"/>
        <end position="172"/>
    </location>
</feature>